<evidence type="ECO:0000256" key="2">
    <source>
        <dbReference type="SAM" id="SignalP"/>
    </source>
</evidence>
<organism evidence="4 5">
    <name type="scientific">Tritrichomonas musculus</name>
    <dbReference type="NCBI Taxonomy" id="1915356"/>
    <lineage>
        <taxon>Eukaryota</taxon>
        <taxon>Metamonada</taxon>
        <taxon>Parabasalia</taxon>
        <taxon>Tritrichomonadida</taxon>
        <taxon>Tritrichomonadidae</taxon>
        <taxon>Tritrichomonas</taxon>
    </lineage>
</organism>
<comment type="caution">
    <text evidence="4">The sequence shown here is derived from an EMBL/GenBank/DDBJ whole genome shotgun (WGS) entry which is preliminary data.</text>
</comment>
<keyword evidence="1" id="KW-1133">Transmembrane helix</keyword>
<evidence type="ECO:0000256" key="1">
    <source>
        <dbReference type="SAM" id="Phobius"/>
    </source>
</evidence>
<dbReference type="EMBL" id="JAPFFF010000007">
    <property type="protein sequence ID" value="KAK8886206.1"/>
    <property type="molecule type" value="Genomic_DNA"/>
</dbReference>
<dbReference type="InterPro" id="IPR035986">
    <property type="entry name" value="PKD_dom_sf"/>
</dbReference>
<dbReference type="CDD" id="cd00146">
    <property type="entry name" value="PKD"/>
    <property type="match status" value="1"/>
</dbReference>
<feature type="chain" id="PRO_5045240941" description="PKD domain-containing protein" evidence="2">
    <location>
        <begin position="17"/>
        <end position="1188"/>
    </location>
</feature>
<name>A0ABR2K609_9EUKA</name>
<accession>A0ABR2K609</accession>
<keyword evidence="2" id="KW-0732">Signal</keyword>
<keyword evidence="1" id="KW-0812">Transmembrane</keyword>
<evidence type="ECO:0000259" key="3">
    <source>
        <dbReference type="PROSITE" id="PS50093"/>
    </source>
</evidence>
<proteinExistence type="predicted"/>
<gene>
    <name evidence="4" type="ORF">M9Y10_041666</name>
</gene>
<dbReference type="Proteomes" id="UP001470230">
    <property type="component" value="Unassembled WGS sequence"/>
</dbReference>
<feature type="domain" description="PKD" evidence="3">
    <location>
        <begin position="47"/>
        <end position="89"/>
    </location>
</feature>
<dbReference type="PROSITE" id="PS50093">
    <property type="entry name" value="PKD"/>
    <property type="match status" value="1"/>
</dbReference>
<sequence length="1188" mass="136925">MFFFFYLFFFFNAKEYLNINVGCLNGRRINQFEPILITVYPYNYNLSNTTSNFYYDFGDGSNIVTDSLVVRHVYHSSGEFTLRVVRTDTETNISSDGSIDSYAQITIYVFPHESPFMLQLLSVDEINNDSNFNNINLNMHVIEIPLGKSIWYLKMIETTNLYYNDFMSSFNANLGRYNYTPTITTENEDLLHTIHYNQQLKCYEIEFNYIGTGMQSFTIRFEFNISIGSILPLSTEYIASTKIIKFSNQIRKGISEVKDIKPIPYFPSGAVALNDKRQPIITNNNFYDWTVMNEVVNDTCVSSSRVYFLKNGILYYIELNSNETIRSISTSKKIVGIQITENDNFKLFGSPRSSFRKAETIDAPNQILLFINTTLYRITGSDEENIANNFTKIDVGKDMTNILFASAYLDSHVTVIIYEENKKFYRTKIDSLRNISDTQLLMIENLYLVFMHDFTKKMIFINDSYIFLSSDLGISLQIIYMFQDGEKVVKHASSLGYDEVVVYTSEGRLILIAPELGIATILLTFNIRETDNYPVFIYNYDDSLMIHINDLSLRIPTESLIRVLTYSLPGGDSSRLWLEKDYGTSLQFSILRHLNSGDDQSQSKLNRNDQSLHYPSGYLPFDSSQYDLSHLSLYGSTEECRFISGSKRCEILAFDNVIKQIFACGTVWTFPSNSSRAQMQINSTYFNYKMVGVIISIPTIKLIFVVDEILSSSAVVGFISLVPDNFESITKDNPRHFDFFRVIDIRETIEYNGSNTNLVVTDTTSEGQKIVLDDINSNSQIYFNSSMVGMSLKINSEILNQEDTYFPILRVVDIDTSYVIRKKNKNHFLKEGVFNNWEITWDPNINTDDYMRRSWSLRYSWCSSISDPSFYYPIYSTRAMNSCRFDLNVSDNSLINTRVVSNEQFSVISNVSPYNVSLSFSTPKDDYSLSSFVISARDSSPQCKHTFLLGISKMCSSNIRFIINFDDLQSMRLPKLNYRAPSEHGLMIATSPYVYNVNLRVHDYNYKNKLKISQGNFNPTECSSSSKDINDMDESATNCIRSAYKVRYGIPISIKFLLQEYRIINWESMENNYSVNVKEINGRKDLCIGKKCQVNEREMSFDDTIFVTGKELYHFKFTVNVTGCLYTKYAVFWCGQEILPKAYVFLTMTIVLFLGVAIIELIYYNVVFVSALRDKTNDNAQTQKNKFD</sequence>
<evidence type="ECO:0000313" key="4">
    <source>
        <dbReference type="EMBL" id="KAK8886206.1"/>
    </source>
</evidence>
<dbReference type="InterPro" id="IPR000601">
    <property type="entry name" value="PKD_dom"/>
</dbReference>
<keyword evidence="1" id="KW-0472">Membrane</keyword>
<feature type="transmembrane region" description="Helical" evidence="1">
    <location>
        <begin position="1142"/>
        <end position="1166"/>
    </location>
</feature>
<protein>
    <recommendedName>
        <fullName evidence="3">PKD domain-containing protein</fullName>
    </recommendedName>
</protein>
<evidence type="ECO:0000313" key="5">
    <source>
        <dbReference type="Proteomes" id="UP001470230"/>
    </source>
</evidence>
<reference evidence="4 5" key="1">
    <citation type="submission" date="2024-04" db="EMBL/GenBank/DDBJ databases">
        <title>Tritrichomonas musculus Genome.</title>
        <authorList>
            <person name="Alves-Ferreira E."/>
            <person name="Grigg M."/>
            <person name="Lorenzi H."/>
            <person name="Galac M."/>
        </authorList>
    </citation>
    <scope>NUCLEOTIDE SEQUENCE [LARGE SCALE GENOMIC DNA]</scope>
    <source>
        <strain evidence="4 5">EAF2021</strain>
    </source>
</reference>
<dbReference type="SUPFAM" id="SSF49299">
    <property type="entry name" value="PKD domain"/>
    <property type="match status" value="1"/>
</dbReference>
<keyword evidence="5" id="KW-1185">Reference proteome</keyword>
<feature type="signal peptide" evidence="2">
    <location>
        <begin position="1"/>
        <end position="16"/>
    </location>
</feature>